<reference evidence="1" key="1">
    <citation type="submission" date="2021-06" db="EMBL/GenBank/DDBJ databases">
        <authorList>
            <person name="Kallberg Y."/>
            <person name="Tangrot J."/>
            <person name="Rosling A."/>
        </authorList>
    </citation>
    <scope>NUCLEOTIDE SEQUENCE</scope>
    <source>
        <strain evidence="1">MA461A</strain>
    </source>
</reference>
<evidence type="ECO:0000313" key="1">
    <source>
        <dbReference type="EMBL" id="CAG8506319.1"/>
    </source>
</evidence>
<organism evidence="1 2">
    <name type="scientific">Racocetra persica</name>
    <dbReference type="NCBI Taxonomy" id="160502"/>
    <lineage>
        <taxon>Eukaryota</taxon>
        <taxon>Fungi</taxon>
        <taxon>Fungi incertae sedis</taxon>
        <taxon>Mucoromycota</taxon>
        <taxon>Glomeromycotina</taxon>
        <taxon>Glomeromycetes</taxon>
        <taxon>Diversisporales</taxon>
        <taxon>Gigasporaceae</taxon>
        <taxon>Racocetra</taxon>
    </lineage>
</organism>
<proteinExistence type="predicted"/>
<evidence type="ECO:0000313" key="2">
    <source>
        <dbReference type="Proteomes" id="UP000789920"/>
    </source>
</evidence>
<sequence length="228" mass="26393">MPKKSRRKKKAQQEDFKKPKLKIGKKKPQANNFTDTSFRSRAISLPEQSIAKDKSDEITNTRNLSLNDLVTQLKHYNSIQGLKDYFRKHPSILSQSLSTIVNPLSRLLVDDRCSKIIAHVLYGILSKRAKAMTHIHDDIRTDSIKFMELWLDIAPDVVVNEFWQRIVPNYIRLLTTDTSISISSSASNIIRTSVDKNQFWPQEIKIEILSSFHKLLKYGFTFDENEDT</sequence>
<dbReference type="EMBL" id="CAJVQC010002130">
    <property type="protein sequence ID" value="CAG8506319.1"/>
    <property type="molecule type" value="Genomic_DNA"/>
</dbReference>
<gene>
    <name evidence="1" type="ORF">RPERSI_LOCUS2053</name>
</gene>
<keyword evidence="2" id="KW-1185">Reference proteome</keyword>
<comment type="caution">
    <text evidence="1">The sequence shown here is derived from an EMBL/GenBank/DDBJ whole genome shotgun (WGS) entry which is preliminary data.</text>
</comment>
<dbReference type="Proteomes" id="UP000789920">
    <property type="component" value="Unassembled WGS sequence"/>
</dbReference>
<protein>
    <submittedName>
        <fullName evidence="1">27779_t:CDS:1</fullName>
    </submittedName>
</protein>
<accession>A0ACA9L1V9</accession>
<name>A0ACA9L1V9_9GLOM</name>